<gene>
    <name evidence="1" type="ORF">SBA1_20112</name>
</gene>
<dbReference type="EMBL" id="OMOD01000111">
    <property type="protein sequence ID" value="SPF38411.1"/>
    <property type="molecule type" value="Genomic_DNA"/>
</dbReference>
<dbReference type="AlphaFoldDB" id="A0A2U3KFF8"/>
<name>A0A2U3KFF8_9BACT</name>
<evidence type="ECO:0000313" key="1">
    <source>
        <dbReference type="EMBL" id="SPF38411.1"/>
    </source>
</evidence>
<evidence type="ECO:0000313" key="2">
    <source>
        <dbReference type="Proteomes" id="UP000238701"/>
    </source>
</evidence>
<organism evidence="1 2">
    <name type="scientific">Candidatus Sulfotelmatobacter kueseliae</name>
    <dbReference type="NCBI Taxonomy" id="2042962"/>
    <lineage>
        <taxon>Bacteria</taxon>
        <taxon>Pseudomonadati</taxon>
        <taxon>Acidobacteriota</taxon>
        <taxon>Terriglobia</taxon>
        <taxon>Terriglobales</taxon>
        <taxon>Candidatus Korobacteraceae</taxon>
        <taxon>Candidatus Sulfotelmatobacter</taxon>
    </lineage>
</organism>
<protein>
    <submittedName>
        <fullName evidence="1">Uncharacterized protein</fullName>
    </submittedName>
</protein>
<proteinExistence type="predicted"/>
<accession>A0A2U3KFF8</accession>
<reference evidence="2" key="1">
    <citation type="submission" date="2018-02" db="EMBL/GenBank/DDBJ databases">
        <authorList>
            <person name="Hausmann B."/>
        </authorList>
    </citation>
    <scope>NUCLEOTIDE SEQUENCE [LARGE SCALE GENOMIC DNA]</scope>
    <source>
        <strain evidence="2">Peat soil MAG SbA1</strain>
    </source>
</reference>
<dbReference type="Proteomes" id="UP000238701">
    <property type="component" value="Unassembled WGS sequence"/>
</dbReference>
<sequence length="56" mass="6384">MAYEIHELSPEELHWRLKFVVHQQRPQKEAGDEPIGLSKITCNAIASSDIPERAIT</sequence>